<feature type="transmembrane region" description="Helical" evidence="1">
    <location>
        <begin position="146"/>
        <end position="174"/>
    </location>
</feature>
<feature type="transmembrane region" description="Helical" evidence="1">
    <location>
        <begin position="61"/>
        <end position="80"/>
    </location>
</feature>
<keyword evidence="1" id="KW-0812">Transmembrane</keyword>
<keyword evidence="1" id="KW-1133">Transmembrane helix</keyword>
<gene>
    <name evidence="2" type="ORF">C5B42_05610</name>
</gene>
<dbReference type="PANTHER" id="PTHR36833:SF1">
    <property type="entry name" value="INTEGRAL MEMBRANE TRANSPORT PROTEIN"/>
    <property type="match status" value="1"/>
</dbReference>
<dbReference type="Pfam" id="PF06182">
    <property type="entry name" value="ABC2_membrane_6"/>
    <property type="match status" value="1"/>
</dbReference>
<comment type="caution">
    <text evidence="2">The sequence shown here is derived from an EMBL/GenBank/DDBJ whole genome shotgun (WGS) entry which is preliminary data.</text>
</comment>
<organism evidence="2 3">
    <name type="scientific">Candidatus Cerribacteria bacterium 'Amazon FNV 2010 28 9'</name>
    <dbReference type="NCBI Taxonomy" id="2081795"/>
    <lineage>
        <taxon>Bacteria</taxon>
        <taxon>Candidatus Cerribacteria</taxon>
    </lineage>
</organism>
<keyword evidence="1" id="KW-0472">Membrane</keyword>
<dbReference type="EMBL" id="PSRQ01000061">
    <property type="protein sequence ID" value="PWU22570.1"/>
    <property type="molecule type" value="Genomic_DNA"/>
</dbReference>
<dbReference type="Proteomes" id="UP000246104">
    <property type="component" value="Unassembled WGS sequence"/>
</dbReference>
<name>A0A317JS22_9BACT</name>
<feature type="transmembrane region" description="Helical" evidence="1">
    <location>
        <begin position="114"/>
        <end position="134"/>
    </location>
</feature>
<feature type="transmembrane region" description="Helical" evidence="1">
    <location>
        <begin position="230"/>
        <end position="250"/>
    </location>
</feature>
<dbReference type="AlphaFoldDB" id="A0A317JS22"/>
<proteinExistence type="predicted"/>
<accession>A0A317JS22</accession>
<evidence type="ECO:0000313" key="2">
    <source>
        <dbReference type="EMBL" id="PWU22570.1"/>
    </source>
</evidence>
<evidence type="ECO:0000313" key="3">
    <source>
        <dbReference type="Proteomes" id="UP000246104"/>
    </source>
</evidence>
<feature type="transmembrane region" description="Helical" evidence="1">
    <location>
        <begin position="30"/>
        <end position="49"/>
    </location>
</feature>
<dbReference type="InterPro" id="IPR010390">
    <property type="entry name" value="ABC-2_transporter-like"/>
</dbReference>
<reference evidence="2 3" key="1">
    <citation type="submission" date="2018-02" db="EMBL/GenBank/DDBJ databases">
        <title>Genomic Reconstructions from Amazon Rainforest and Pasture Soil Reveal Novel Insights into the Physiology of Candidate Phyla in Tropical Sites.</title>
        <authorList>
            <person name="Kroeger M.E."/>
            <person name="Delmont T."/>
            <person name="Eren A.M."/>
            <person name="Guo J."/>
            <person name="Meyer K.M."/>
            <person name="Khan K."/>
            <person name="Rodrigues J.L.M."/>
            <person name="Bohannan B.J.M."/>
            <person name="Tringe S."/>
            <person name="Borges C.D."/>
            <person name="Tiedje J."/>
            <person name="Tsai S.M."/>
            <person name="Nusslein K."/>
        </authorList>
    </citation>
    <scope>NUCLEOTIDE SEQUENCE [LARGE SCALE GENOMIC DNA]</scope>
    <source>
        <strain evidence="2">Amazon FNV 2010 28 9</strain>
    </source>
</reference>
<sequence>MKRYLSLYWTLIKLNWKALREFPADSVTSIFSGLIWGVFMIVSLQLLFWQIPSVAGWTREGVVVLGAVYSVVVGLFRAILSRNMDDMAKVIHMGELDVVLSKPIDTQFLLSTRLINISGLVRVVVATIFIVWFLPHIGIHPTVIDLLLFGALCLLSLLFLYGLYMSITALLVWYSHTNNLVDIAESLLGTSRYPQGILQRAPFIIASIFVPFFLIINVPSKALLHRMTEADVVSLALVSVGTFLFSRFFWRYALRFYTGAGG</sequence>
<evidence type="ECO:0000256" key="1">
    <source>
        <dbReference type="SAM" id="Phobius"/>
    </source>
</evidence>
<evidence type="ECO:0008006" key="4">
    <source>
        <dbReference type="Google" id="ProtNLM"/>
    </source>
</evidence>
<feature type="transmembrane region" description="Helical" evidence="1">
    <location>
        <begin position="197"/>
        <end position="218"/>
    </location>
</feature>
<protein>
    <recommendedName>
        <fullName evidence="4">ABC transporter permease</fullName>
    </recommendedName>
</protein>
<dbReference type="PANTHER" id="PTHR36833">
    <property type="entry name" value="SLR0610 PROTEIN-RELATED"/>
    <property type="match status" value="1"/>
</dbReference>